<dbReference type="PROSITE" id="PS00062">
    <property type="entry name" value="ALDOKETO_REDUCTASE_2"/>
    <property type="match status" value="1"/>
</dbReference>
<proteinExistence type="inferred from homology"/>
<evidence type="ECO:0000256" key="5">
    <source>
        <dbReference type="PIRSR" id="PIRSR000097-3"/>
    </source>
</evidence>
<evidence type="ECO:0000256" key="1">
    <source>
        <dbReference type="ARBA" id="ARBA00007905"/>
    </source>
</evidence>
<evidence type="ECO:0000313" key="7">
    <source>
        <dbReference type="EMBL" id="KAK0648072.1"/>
    </source>
</evidence>
<reference evidence="7" key="1">
    <citation type="submission" date="2023-06" db="EMBL/GenBank/DDBJ databases">
        <title>Genome-scale phylogeny and comparative genomics of the fungal order Sordariales.</title>
        <authorList>
            <consortium name="Lawrence Berkeley National Laboratory"/>
            <person name="Hensen N."/>
            <person name="Bonometti L."/>
            <person name="Westerberg I."/>
            <person name="Brannstrom I.O."/>
            <person name="Guillou S."/>
            <person name="Cros-Aarteil S."/>
            <person name="Calhoun S."/>
            <person name="Haridas S."/>
            <person name="Kuo A."/>
            <person name="Mondo S."/>
            <person name="Pangilinan J."/>
            <person name="Riley R."/>
            <person name="Labutti K."/>
            <person name="Andreopoulos B."/>
            <person name="Lipzen A."/>
            <person name="Chen C."/>
            <person name="Yanf M."/>
            <person name="Daum C."/>
            <person name="Ng V."/>
            <person name="Clum A."/>
            <person name="Steindorff A."/>
            <person name="Ohm R."/>
            <person name="Martin F."/>
            <person name="Silar P."/>
            <person name="Natvig D."/>
            <person name="Lalanne C."/>
            <person name="Gautier V."/>
            <person name="Ament-Velasquez S.L."/>
            <person name="Kruys A."/>
            <person name="Hutchinson M.I."/>
            <person name="Powell A.J."/>
            <person name="Barry K."/>
            <person name="Miller A.N."/>
            <person name="Grigoriev I.V."/>
            <person name="Debuchy R."/>
            <person name="Gladieux P."/>
            <person name="Thoren M.H."/>
            <person name="Johannesson H."/>
        </authorList>
    </citation>
    <scope>NUCLEOTIDE SEQUENCE</scope>
    <source>
        <strain evidence="7">SMH2532-1</strain>
    </source>
</reference>
<keyword evidence="8" id="KW-1185">Reference proteome</keyword>
<gene>
    <name evidence="7" type="ORF">B0T16DRAFT_455579</name>
</gene>
<dbReference type="PIRSF" id="PIRSF000097">
    <property type="entry name" value="AKR"/>
    <property type="match status" value="1"/>
</dbReference>
<dbReference type="PANTHER" id="PTHR43827:SF13">
    <property type="entry name" value="ALDO_KETO REDUCTASE FAMILY PROTEIN"/>
    <property type="match status" value="1"/>
</dbReference>
<feature type="binding site" evidence="4">
    <location>
        <position position="126"/>
    </location>
    <ligand>
        <name>substrate</name>
    </ligand>
</feature>
<dbReference type="SUPFAM" id="SSF51430">
    <property type="entry name" value="NAD(P)-linked oxidoreductase"/>
    <property type="match status" value="1"/>
</dbReference>
<evidence type="ECO:0000313" key="8">
    <source>
        <dbReference type="Proteomes" id="UP001174936"/>
    </source>
</evidence>
<dbReference type="PRINTS" id="PR00069">
    <property type="entry name" value="ALDKETRDTASE"/>
</dbReference>
<organism evidence="7 8">
    <name type="scientific">Cercophora newfieldiana</name>
    <dbReference type="NCBI Taxonomy" id="92897"/>
    <lineage>
        <taxon>Eukaryota</taxon>
        <taxon>Fungi</taxon>
        <taxon>Dikarya</taxon>
        <taxon>Ascomycota</taxon>
        <taxon>Pezizomycotina</taxon>
        <taxon>Sordariomycetes</taxon>
        <taxon>Sordariomycetidae</taxon>
        <taxon>Sordariales</taxon>
        <taxon>Lasiosphaeriaceae</taxon>
        <taxon>Cercophora</taxon>
    </lineage>
</organism>
<dbReference type="EMBL" id="JAULSV010000003">
    <property type="protein sequence ID" value="KAK0648072.1"/>
    <property type="molecule type" value="Genomic_DNA"/>
</dbReference>
<evidence type="ECO:0000256" key="2">
    <source>
        <dbReference type="ARBA" id="ARBA00023002"/>
    </source>
</evidence>
<comment type="caution">
    <text evidence="7">The sequence shown here is derived from an EMBL/GenBank/DDBJ whole genome shotgun (WGS) entry which is preliminary data.</text>
</comment>
<evidence type="ECO:0000256" key="4">
    <source>
        <dbReference type="PIRSR" id="PIRSR000097-2"/>
    </source>
</evidence>
<evidence type="ECO:0000256" key="3">
    <source>
        <dbReference type="PIRSR" id="PIRSR000097-1"/>
    </source>
</evidence>
<dbReference type="Pfam" id="PF00248">
    <property type="entry name" value="Aldo_ket_red"/>
    <property type="match status" value="1"/>
</dbReference>
<feature type="domain" description="NADP-dependent oxidoreductase" evidence="6">
    <location>
        <begin position="31"/>
        <end position="288"/>
    </location>
</feature>
<protein>
    <submittedName>
        <fullName evidence="7">Aldo-keto reductase-like protein</fullName>
    </submittedName>
</protein>
<sequence>MPKRKLHEISKAPLTLQSKLRLNSGYEMPVLGFGVWSISADKTQQACKQALDAGYRLIDTASVYKNEAGCGAAITAAIESGALQREDVFITTKVSTPLPGYEGAKKSIDTSLENLGLEYIDLVLLHAPYGGSEKRKGSWRALVEAVEEGKVRSIGVSNYGVHHLEQLETHIAELEAERGGRPGAGGIISVGQWEAHPWCVRKDIEEWCQERSIVFEAYSPLARGFRLKDKTLKAVAKTYGKTPAQVLIRWSLQNGFVPLPKSNKKARIIANAEVFDFEIGEDDMRRLHTKEFKTTYWNPTVSGLEDTTP</sequence>
<dbReference type="InterPro" id="IPR036812">
    <property type="entry name" value="NAD(P)_OxRdtase_dom_sf"/>
</dbReference>
<dbReference type="InterPro" id="IPR023210">
    <property type="entry name" value="NADP_OxRdtase_dom"/>
</dbReference>
<feature type="active site" description="Proton donor" evidence="3">
    <location>
        <position position="64"/>
    </location>
</feature>
<dbReference type="Gene3D" id="3.20.20.100">
    <property type="entry name" value="NADP-dependent oxidoreductase domain"/>
    <property type="match status" value="1"/>
</dbReference>
<comment type="similarity">
    <text evidence="1">Belongs to the aldo/keto reductase family.</text>
</comment>
<accession>A0AA39YAT5</accession>
<feature type="site" description="Lowers pKa of active site Tyr" evidence="5">
    <location>
        <position position="93"/>
    </location>
</feature>
<evidence type="ECO:0000259" key="6">
    <source>
        <dbReference type="Pfam" id="PF00248"/>
    </source>
</evidence>
<dbReference type="AlphaFoldDB" id="A0AA39YAT5"/>
<dbReference type="PROSITE" id="PS00063">
    <property type="entry name" value="ALDOKETO_REDUCTASE_3"/>
    <property type="match status" value="1"/>
</dbReference>
<dbReference type="PANTHER" id="PTHR43827">
    <property type="entry name" value="2,5-DIKETO-D-GLUCONIC ACID REDUCTASE"/>
    <property type="match status" value="1"/>
</dbReference>
<dbReference type="GO" id="GO:0016491">
    <property type="term" value="F:oxidoreductase activity"/>
    <property type="evidence" value="ECO:0007669"/>
    <property type="project" value="UniProtKB-KW"/>
</dbReference>
<keyword evidence="2" id="KW-0560">Oxidoreductase</keyword>
<dbReference type="CDD" id="cd19071">
    <property type="entry name" value="AKR_AKR1-5-like"/>
    <property type="match status" value="1"/>
</dbReference>
<name>A0AA39YAT5_9PEZI</name>
<dbReference type="PROSITE" id="PS00798">
    <property type="entry name" value="ALDOKETO_REDUCTASE_1"/>
    <property type="match status" value="1"/>
</dbReference>
<dbReference type="FunFam" id="3.20.20.100:FF:000015">
    <property type="entry name" value="Oxidoreductase, aldo/keto reductase family"/>
    <property type="match status" value="1"/>
</dbReference>
<dbReference type="InterPro" id="IPR020471">
    <property type="entry name" value="AKR"/>
</dbReference>
<dbReference type="Proteomes" id="UP001174936">
    <property type="component" value="Unassembled WGS sequence"/>
</dbReference>
<dbReference type="InterPro" id="IPR018170">
    <property type="entry name" value="Aldo/ket_reductase_CS"/>
</dbReference>